<accession>A0ACB9J999</accession>
<keyword evidence="2" id="KW-1185">Reference proteome</keyword>
<reference evidence="1 2" key="2">
    <citation type="journal article" date="2022" name="Mol. Ecol. Resour.">
        <title>The genomes of chicory, endive, great burdock and yacon provide insights into Asteraceae paleo-polyploidization history and plant inulin production.</title>
        <authorList>
            <person name="Fan W."/>
            <person name="Wang S."/>
            <person name="Wang H."/>
            <person name="Wang A."/>
            <person name="Jiang F."/>
            <person name="Liu H."/>
            <person name="Zhao H."/>
            <person name="Xu D."/>
            <person name="Zhang Y."/>
        </authorList>
    </citation>
    <scope>NUCLEOTIDE SEQUENCE [LARGE SCALE GENOMIC DNA]</scope>
    <source>
        <strain evidence="2">cv. Yunnan</strain>
        <tissue evidence="1">Leaves</tissue>
    </source>
</reference>
<dbReference type="EMBL" id="CM042022">
    <property type="protein sequence ID" value="KAI3816711.1"/>
    <property type="molecule type" value="Genomic_DNA"/>
</dbReference>
<comment type="caution">
    <text evidence="1">The sequence shown here is derived from an EMBL/GenBank/DDBJ whole genome shotgun (WGS) entry which is preliminary data.</text>
</comment>
<proteinExistence type="predicted"/>
<gene>
    <name evidence="1" type="ORF">L1987_16415</name>
</gene>
<name>A0ACB9J999_9ASTR</name>
<reference evidence="2" key="1">
    <citation type="journal article" date="2022" name="Mol. Ecol. Resour.">
        <title>The genomes of chicory, endive, great burdock and yacon provide insights into Asteraceae palaeo-polyploidization history and plant inulin production.</title>
        <authorList>
            <person name="Fan W."/>
            <person name="Wang S."/>
            <person name="Wang H."/>
            <person name="Wang A."/>
            <person name="Jiang F."/>
            <person name="Liu H."/>
            <person name="Zhao H."/>
            <person name="Xu D."/>
            <person name="Zhang Y."/>
        </authorList>
    </citation>
    <scope>NUCLEOTIDE SEQUENCE [LARGE SCALE GENOMIC DNA]</scope>
    <source>
        <strain evidence="2">cv. Yunnan</strain>
    </source>
</reference>
<sequence length="70" mass="7774">MVAVVSHVHAMNPKREKAIESSLRQTEFSSSFRSSSSSITIKNPHLPSNTPTTLPSVQFPLNPQFFIMDS</sequence>
<evidence type="ECO:0000313" key="2">
    <source>
        <dbReference type="Proteomes" id="UP001056120"/>
    </source>
</evidence>
<organism evidence="1 2">
    <name type="scientific">Smallanthus sonchifolius</name>
    <dbReference type="NCBI Taxonomy" id="185202"/>
    <lineage>
        <taxon>Eukaryota</taxon>
        <taxon>Viridiplantae</taxon>
        <taxon>Streptophyta</taxon>
        <taxon>Embryophyta</taxon>
        <taxon>Tracheophyta</taxon>
        <taxon>Spermatophyta</taxon>
        <taxon>Magnoliopsida</taxon>
        <taxon>eudicotyledons</taxon>
        <taxon>Gunneridae</taxon>
        <taxon>Pentapetalae</taxon>
        <taxon>asterids</taxon>
        <taxon>campanulids</taxon>
        <taxon>Asterales</taxon>
        <taxon>Asteraceae</taxon>
        <taxon>Asteroideae</taxon>
        <taxon>Heliantheae alliance</taxon>
        <taxon>Millerieae</taxon>
        <taxon>Smallanthus</taxon>
    </lineage>
</organism>
<dbReference type="Proteomes" id="UP001056120">
    <property type="component" value="Linkage Group LG05"/>
</dbReference>
<evidence type="ECO:0000313" key="1">
    <source>
        <dbReference type="EMBL" id="KAI3816711.1"/>
    </source>
</evidence>
<protein>
    <submittedName>
        <fullName evidence="1">Uncharacterized protein</fullName>
    </submittedName>
</protein>